<dbReference type="SUPFAM" id="SSF52402">
    <property type="entry name" value="Adenine nucleotide alpha hydrolases-like"/>
    <property type="match status" value="1"/>
</dbReference>
<dbReference type="Pfam" id="PF00582">
    <property type="entry name" value="Usp"/>
    <property type="match status" value="1"/>
</dbReference>
<evidence type="ECO:0000313" key="3">
    <source>
        <dbReference type="Proteomes" id="UP000824366"/>
    </source>
</evidence>
<gene>
    <name evidence="2" type="ORF">MIZ03_4054</name>
</gene>
<protein>
    <recommendedName>
        <fullName evidence="1">UspA domain-containing protein</fullName>
    </recommendedName>
</protein>
<organism evidence="2 3">
    <name type="scientific">Rhodoferax lithotrophicus</name>
    <dbReference type="NCBI Taxonomy" id="2798804"/>
    <lineage>
        <taxon>Bacteria</taxon>
        <taxon>Pseudomonadati</taxon>
        <taxon>Pseudomonadota</taxon>
        <taxon>Betaproteobacteria</taxon>
        <taxon>Burkholderiales</taxon>
        <taxon>Comamonadaceae</taxon>
        <taxon>Rhodoferax</taxon>
    </lineage>
</organism>
<dbReference type="Proteomes" id="UP000824366">
    <property type="component" value="Chromosome"/>
</dbReference>
<name>A0ABN6DAT2_9BURK</name>
<dbReference type="Gene3D" id="3.40.50.620">
    <property type="entry name" value="HUPs"/>
    <property type="match status" value="1"/>
</dbReference>
<accession>A0ABN6DAT2</accession>
<keyword evidence="3" id="KW-1185">Reference proteome</keyword>
<dbReference type="InterPro" id="IPR014729">
    <property type="entry name" value="Rossmann-like_a/b/a_fold"/>
</dbReference>
<reference evidence="2 3" key="1">
    <citation type="journal article" date="2021" name="Microbiol. Spectr.">
        <title>A Single Bacterium Capable of Oxidation and Reduction of Iron at Circumneutral pH.</title>
        <authorList>
            <person name="Kato S."/>
            <person name="Ohkuma M."/>
        </authorList>
    </citation>
    <scope>NUCLEOTIDE SEQUENCE [LARGE SCALE GENOMIC DNA]</scope>
    <source>
        <strain evidence="2 3">MIZ03</strain>
    </source>
</reference>
<sequence length="55" mass="6144">MAHAPNAVQCSFVETQRADLLGMRVFGHFWLKQLMTGSITSTLLRVSEVPVLIGW</sequence>
<proteinExistence type="predicted"/>
<evidence type="ECO:0000259" key="1">
    <source>
        <dbReference type="Pfam" id="PF00582"/>
    </source>
</evidence>
<feature type="domain" description="UspA" evidence="1">
    <location>
        <begin position="5"/>
        <end position="53"/>
    </location>
</feature>
<dbReference type="EMBL" id="AP024238">
    <property type="protein sequence ID" value="BCO29142.1"/>
    <property type="molecule type" value="Genomic_DNA"/>
</dbReference>
<evidence type="ECO:0000313" key="2">
    <source>
        <dbReference type="EMBL" id="BCO29142.1"/>
    </source>
</evidence>
<dbReference type="InterPro" id="IPR006016">
    <property type="entry name" value="UspA"/>
</dbReference>